<dbReference type="InterPro" id="IPR014718">
    <property type="entry name" value="GH-type_carb-bd"/>
</dbReference>
<comment type="caution">
    <text evidence="1">The sequence shown here is derived from an EMBL/GenBank/DDBJ whole genome shotgun (WGS) entry which is preliminary data.</text>
</comment>
<evidence type="ECO:0000313" key="2">
    <source>
        <dbReference type="Proteomes" id="UP000677537"/>
    </source>
</evidence>
<name>A0A940N1B7_9PROT</name>
<dbReference type="InterPro" id="IPR008183">
    <property type="entry name" value="Aldose_1/G6P_1-epimerase"/>
</dbReference>
<protein>
    <submittedName>
        <fullName evidence="1">Aldose epimerase</fullName>
    </submittedName>
</protein>
<organism evidence="1 2">
    <name type="scientific">Roseomonas indoligenes</name>
    <dbReference type="NCBI Taxonomy" id="2820811"/>
    <lineage>
        <taxon>Bacteria</taxon>
        <taxon>Pseudomonadati</taxon>
        <taxon>Pseudomonadota</taxon>
        <taxon>Alphaproteobacteria</taxon>
        <taxon>Acetobacterales</taxon>
        <taxon>Roseomonadaceae</taxon>
        <taxon>Roseomonas</taxon>
    </lineage>
</organism>
<accession>A0A940N1B7</accession>
<gene>
    <name evidence="1" type="ORF">J5Y10_19160</name>
</gene>
<dbReference type="SUPFAM" id="SSF74650">
    <property type="entry name" value="Galactose mutarotase-like"/>
    <property type="match status" value="1"/>
</dbReference>
<dbReference type="GO" id="GO:0005975">
    <property type="term" value="P:carbohydrate metabolic process"/>
    <property type="evidence" value="ECO:0007669"/>
    <property type="project" value="InterPro"/>
</dbReference>
<evidence type="ECO:0000313" key="1">
    <source>
        <dbReference type="EMBL" id="MBP0494910.1"/>
    </source>
</evidence>
<dbReference type="Pfam" id="PF01263">
    <property type="entry name" value="Aldose_epim"/>
    <property type="match status" value="1"/>
</dbReference>
<dbReference type="GO" id="GO:0016853">
    <property type="term" value="F:isomerase activity"/>
    <property type="evidence" value="ECO:0007669"/>
    <property type="project" value="InterPro"/>
</dbReference>
<proteinExistence type="predicted"/>
<dbReference type="RefSeq" id="WP_209375711.1">
    <property type="nucleotide sequence ID" value="NZ_JAGIZA010000013.1"/>
</dbReference>
<dbReference type="EMBL" id="JAGIZA010000013">
    <property type="protein sequence ID" value="MBP0494910.1"/>
    <property type="molecule type" value="Genomic_DNA"/>
</dbReference>
<dbReference type="GO" id="GO:0030246">
    <property type="term" value="F:carbohydrate binding"/>
    <property type="evidence" value="ECO:0007669"/>
    <property type="project" value="InterPro"/>
</dbReference>
<dbReference type="Proteomes" id="UP000677537">
    <property type="component" value="Unassembled WGS sequence"/>
</dbReference>
<reference evidence="1" key="1">
    <citation type="submission" date="2021-03" db="EMBL/GenBank/DDBJ databases">
        <authorList>
            <person name="So Y."/>
        </authorList>
    </citation>
    <scope>NUCLEOTIDE SEQUENCE</scope>
    <source>
        <strain evidence="1">SG15</strain>
    </source>
</reference>
<dbReference type="AlphaFoldDB" id="A0A940N1B7"/>
<sequence length="279" mass="29386">MIEITGGGWRAALLPERGGAVAALSHAGRDVLLPLPAGADPNENWAGAFLMLPWTNRLDEGRLAYPGGVHHFPCNRVAERTALHGFGREHPWAVERAGADSAVLVQEVEEGPYHYAARLEVAVGEAFSLTLAVTNLGVDGMPFGTGLHPFFVRRPGTQIAFSATGTLARDDRNLPVAAVPSSGLDGGEEVFAGLDTHYTGWSGEVRLDLGDVAFALRGEESWAGNLQVFAPHGAAVISAEPVSHVPDVANRPGLAALGDMTRLPRGGTITGRAVLLPRM</sequence>
<dbReference type="InterPro" id="IPR011013">
    <property type="entry name" value="Gal_mutarotase_sf_dom"/>
</dbReference>
<keyword evidence="2" id="KW-1185">Reference proteome</keyword>
<dbReference type="Gene3D" id="2.70.98.10">
    <property type="match status" value="1"/>
</dbReference>